<evidence type="ECO:0000313" key="3">
    <source>
        <dbReference type="Proteomes" id="UP000823561"/>
    </source>
</evidence>
<evidence type="ECO:0000256" key="1">
    <source>
        <dbReference type="SAM" id="SignalP"/>
    </source>
</evidence>
<feature type="signal peptide" evidence="1">
    <location>
        <begin position="1"/>
        <end position="18"/>
    </location>
</feature>
<dbReference type="AlphaFoldDB" id="A0AAV6G2P6"/>
<organism evidence="2 3">
    <name type="scientific">Alosa alosa</name>
    <name type="common">allis shad</name>
    <dbReference type="NCBI Taxonomy" id="278164"/>
    <lineage>
        <taxon>Eukaryota</taxon>
        <taxon>Metazoa</taxon>
        <taxon>Chordata</taxon>
        <taxon>Craniata</taxon>
        <taxon>Vertebrata</taxon>
        <taxon>Euteleostomi</taxon>
        <taxon>Actinopterygii</taxon>
        <taxon>Neopterygii</taxon>
        <taxon>Teleostei</taxon>
        <taxon>Clupei</taxon>
        <taxon>Clupeiformes</taxon>
        <taxon>Clupeoidei</taxon>
        <taxon>Clupeidae</taxon>
        <taxon>Alosa</taxon>
    </lineage>
</organism>
<feature type="chain" id="PRO_5043394812" evidence="1">
    <location>
        <begin position="19"/>
        <end position="60"/>
    </location>
</feature>
<dbReference type="Proteomes" id="UP000823561">
    <property type="component" value="Chromosome 17"/>
</dbReference>
<sequence length="60" mass="6886">MKMEGCLWIFLLASLALTNQQGVSILSTQQIDLQWRRQTHLSSYVPQSSHPNSDVMMSDY</sequence>
<gene>
    <name evidence="2" type="ORF">AALO_G00225160</name>
</gene>
<evidence type="ECO:0000313" key="2">
    <source>
        <dbReference type="EMBL" id="KAG5267740.1"/>
    </source>
</evidence>
<accession>A0AAV6G2P6</accession>
<protein>
    <submittedName>
        <fullName evidence="2">Uncharacterized protein</fullName>
    </submittedName>
</protein>
<name>A0AAV6G2P6_9TELE</name>
<proteinExistence type="predicted"/>
<reference evidence="2 3" key="1">
    <citation type="submission" date="2020-10" db="EMBL/GenBank/DDBJ databases">
        <title>Chromosome-scale genome assembly of the Allis shad, Alosa alosa.</title>
        <authorList>
            <person name="Margot Z."/>
            <person name="Christophe K."/>
            <person name="Cabau C."/>
            <person name="Louis A."/>
            <person name="Berthelot C."/>
            <person name="Parey E."/>
            <person name="Roest Crollius H."/>
            <person name="Montfort J."/>
            <person name="Robinson-Rechavi M."/>
            <person name="Bucao C."/>
            <person name="Bouchez O."/>
            <person name="Gislard M."/>
            <person name="Lluch J."/>
            <person name="Milhes M."/>
            <person name="Lampietro C."/>
            <person name="Lopez Roques C."/>
            <person name="Donnadieu C."/>
            <person name="Braasch I."/>
            <person name="Desvignes T."/>
            <person name="Postlethwait J."/>
            <person name="Bobe J."/>
            <person name="Guiguen Y."/>
        </authorList>
    </citation>
    <scope>NUCLEOTIDE SEQUENCE [LARGE SCALE GENOMIC DNA]</scope>
    <source>
        <strain evidence="2">M-15738</strain>
        <tissue evidence="2">Blood</tissue>
    </source>
</reference>
<comment type="caution">
    <text evidence="2">The sequence shown here is derived from an EMBL/GenBank/DDBJ whole genome shotgun (WGS) entry which is preliminary data.</text>
</comment>
<keyword evidence="1" id="KW-0732">Signal</keyword>
<keyword evidence="3" id="KW-1185">Reference proteome</keyword>
<dbReference type="EMBL" id="JADWDJ010000017">
    <property type="protein sequence ID" value="KAG5267740.1"/>
    <property type="molecule type" value="Genomic_DNA"/>
</dbReference>